<dbReference type="Pfam" id="PF13354">
    <property type="entry name" value="Beta-lactamase2"/>
    <property type="match status" value="1"/>
</dbReference>
<dbReference type="SUPFAM" id="SSF56601">
    <property type="entry name" value="beta-lactamase/transpeptidase-like"/>
    <property type="match status" value="1"/>
</dbReference>
<feature type="domain" description="Beta-lactamase class A catalytic" evidence="1">
    <location>
        <begin position="171"/>
        <end position="272"/>
    </location>
</feature>
<protein>
    <recommendedName>
        <fullName evidence="1">Beta-lactamase class A catalytic domain-containing protein</fullName>
    </recommendedName>
</protein>
<dbReference type="PANTHER" id="PTHR35333">
    <property type="entry name" value="BETA-LACTAMASE"/>
    <property type="match status" value="1"/>
</dbReference>
<dbReference type="Proteomes" id="UP000680750">
    <property type="component" value="Chromosome"/>
</dbReference>
<dbReference type="OrthoDB" id="33989at2"/>
<dbReference type="EMBL" id="AP023354">
    <property type="protein sequence ID" value="BCJ26387.1"/>
    <property type="molecule type" value="Genomic_DNA"/>
</dbReference>
<keyword evidence="3" id="KW-1185">Reference proteome</keyword>
<dbReference type="RefSeq" id="WP_084131732.1">
    <property type="nucleotide sequence ID" value="NZ_AP023354.1"/>
</dbReference>
<name>A0A810KU43_9ACTN</name>
<dbReference type="GO" id="GO:0046677">
    <property type="term" value="P:response to antibiotic"/>
    <property type="evidence" value="ECO:0007669"/>
    <property type="project" value="InterPro"/>
</dbReference>
<dbReference type="PANTHER" id="PTHR35333:SF5">
    <property type="entry name" value="CONSERVED LIPOPROTEIN LPQF-RELATED"/>
    <property type="match status" value="1"/>
</dbReference>
<evidence type="ECO:0000313" key="2">
    <source>
        <dbReference type="EMBL" id="BCJ26387.1"/>
    </source>
</evidence>
<dbReference type="Gene3D" id="3.40.710.10">
    <property type="entry name" value="DD-peptidase/beta-lactamase superfamily"/>
    <property type="match status" value="1"/>
</dbReference>
<dbReference type="GO" id="GO:0030655">
    <property type="term" value="P:beta-lactam antibiotic catabolic process"/>
    <property type="evidence" value="ECO:0007669"/>
    <property type="project" value="InterPro"/>
</dbReference>
<dbReference type="InterPro" id="IPR000871">
    <property type="entry name" value="Beta-lactam_class-A"/>
</dbReference>
<evidence type="ECO:0000313" key="3">
    <source>
        <dbReference type="Proteomes" id="UP000680750"/>
    </source>
</evidence>
<accession>A0A810KU43</accession>
<gene>
    <name evidence="2" type="ORF">Asera_04950</name>
</gene>
<dbReference type="GO" id="GO:0008800">
    <property type="term" value="F:beta-lactamase activity"/>
    <property type="evidence" value="ECO:0007669"/>
    <property type="project" value="InterPro"/>
</dbReference>
<dbReference type="InterPro" id="IPR012338">
    <property type="entry name" value="Beta-lactam/transpept-like"/>
</dbReference>
<dbReference type="InterPro" id="IPR045155">
    <property type="entry name" value="Beta-lactam_cat"/>
</dbReference>
<reference evidence="2" key="1">
    <citation type="submission" date="2020-08" db="EMBL/GenBank/DDBJ databases">
        <title>Whole genome shotgun sequence of Actinocatenispora sera NBRC 101916.</title>
        <authorList>
            <person name="Komaki H."/>
            <person name="Tamura T."/>
        </authorList>
    </citation>
    <scope>NUCLEOTIDE SEQUENCE</scope>
    <source>
        <strain evidence="2">NBRC 101916</strain>
    </source>
</reference>
<dbReference type="AlphaFoldDB" id="A0A810KU43"/>
<sequence>MGIDRRGIMSAVGYALPLAVAVGVAVGTPAGAEPDRAEHAADRQLRWLIGATRQAPVPAEELAAHLAAETLAAIGGADALNEVFAQIGPLTAGRSLASTATRAERLAVGAGRWVVRVDVEDTGLITGLKFAAYHETPRTWAELDRRARALAPNVSFAAARIGRGGDTTVVHGIAPDTRRPLGSAFKLYVLGALADEIAAGRASWREQLAIRDDWKSLPGGVLQDRPAGTELSLADFARYMISISDNTAADHLIHRVGRTRVEHELGRLGTADPAADLPFLTTRELFVLKGHDYPRLAAGYQRAPVPVRRARLARVDRVPLSAITPWTTPRRVNTLEWFATPADICRALAGLSDRYRVGGMAPLGTAMSTNDQYIGLDRRRFPLVWYKGGSEPGVLTVNFLAGTKRGEQVAASLLLSDPEQAFDETALLPEVLALARGGLELAARR</sequence>
<organism evidence="2 3">
    <name type="scientific">Actinocatenispora sera</name>
    <dbReference type="NCBI Taxonomy" id="390989"/>
    <lineage>
        <taxon>Bacteria</taxon>
        <taxon>Bacillati</taxon>
        <taxon>Actinomycetota</taxon>
        <taxon>Actinomycetes</taxon>
        <taxon>Micromonosporales</taxon>
        <taxon>Micromonosporaceae</taxon>
        <taxon>Actinocatenispora</taxon>
    </lineage>
</organism>
<evidence type="ECO:0000259" key="1">
    <source>
        <dbReference type="Pfam" id="PF13354"/>
    </source>
</evidence>
<proteinExistence type="predicted"/>
<dbReference type="Gene3D" id="3.10.450.280">
    <property type="match status" value="1"/>
</dbReference>
<dbReference type="KEGG" id="aser:Asera_04950"/>